<accession>A0A1I7Y3M2</accession>
<evidence type="ECO:0000313" key="3">
    <source>
        <dbReference type="WBParaSite" id="L893_g1213.t1"/>
    </source>
</evidence>
<sequence>MKLLLALCCALVAVITAYPSEPETAVSFKSGPQGFKSGYYYQPYGNYYSAAAYMPHPYYGYEHAYGHGPAGPVGPPMYQPYVQYYKGGKLSRPGRELIG</sequence>
<dbReference type="WBParaSite" id="L893_g1213.t1">
    <property type="protein sequence ID" value="L893_g1213.t1"/>
    <property type="gene ID" value="L893_g1213"/>
</dbReference>
<dbReference type="Proteomes" id="UP000095287">
    <property type="component" value="Unplaced"/>
</dbReference>
<proteinExistence type="predicted"/>
<feature type="chain" id="PRO_5009311702" evidence="1">
    <location>
        <begin position="18"/>
        <end position="99"/>
    </location>
</feature>
<evidence type="ECO:0000256" key="1">
    <source>
        <dbReference type="SAM" id="SignalP"/>
    </source>
</evidence>
<feature type="signal peptide" evidence="1">
    <location>
        <begin position="1"/>
        <end position="17"/>
    </location>
</feature>
<evidence type="ECO:0000313" key="2">
    <source>
        <dbReference type="Proteomes" id="UP000095287"/>
    </source>
</evidence>
<keyword evidence="2" id="KW-1185">Reference proteome</keyword>
<protein>
    <submittedName>
        <fullName evidence="3">Secreted protein</fullName>
    </submittedName>
</protein>
<name>A0A1I7Y3M2_9BILA</name>
<dbReference type="AlphaFoldDB" id="A0A1I7Y3M2"/>
<organism evidence="2 3">
    <name type="scientific">Steinernema glaseri</name>
    <dbReference type="NCBI Taxonomy" id="37863"/>
    <lineage>
        <taxon>Eukaryota</taxon>
        <taxon>Metazoa</taxon>
        <taxon>Ecdysozoa</taxon>
        <taxon>Nematoda</taxon>
        <taxon>Chromadorea</taxon>
        <taxon>Rhabditida</taxon>
        <taxon>Tylenchina</taxon>
        <taxon>Panagrolaimomorpha</taxon>
        <taxon>Strongyloidoidea</taxon>
        <taxon>Steinernematidae</taxon>
        <taxon>Steinernema</taxon>
    </lineage>
</organism>
<keyword evidence="1" id="KW-0732">Signal</keyword>
<reference evidence="3" key="1">
    <citation type="submission" date="2016-11" db="UniProtKB">
        <authorList>
            <consortium name="WormBaseParasite"/>
        </authorList>
    </citation>
    <scope>IDENTIFICATION</scope>
</reference>